<dbReference type="GO" id="GO:0043138">
    <property type="term" value="F:3'-5' DNA helicase activity"/>
    <property type="evidence" value="ECO:0007669"/>
    <property type="project" value="UniProtKB-EC"/>
</dbReference>
<organism evidence="21 22">
    <name type="scientific">Novosphingobium sediminicola</name>
    <dbReference type="NCBI Taxonomy" id="563162"/>
    <lineage>
        <taxon>Bacteria</taxon>
        <taxon>Pseudomonadati</taxon>
        <taxon>Pseudomonadota</taxon>
        <taxon>Alphaproteobacteria</taxon>
        <taxon>Sphingomonadales</taxon>
        <taxon>Sphingomonadaceae</taxon>
        <taxon>Novosphingobium</taxon>
    </lineage>
</organism>
<dbReference type="SMART" id="SM00490">
    <property type="entry name" value="HELICc"/>
    <property type="match status" value="1"/>
</dbReference>
<keyword evidence="8 21" id="KW-0347">Helicase</keyword>
<dbReference type="GO" id="GO:0005737">
    <property type="term" value="C:cytoplasm"/>
    <property type="evidence" value="ECO:0007669"/>
    <property type="project" value="TreeGrafter"/>
</dbReference>
<keyword evidence="12" id="KW-0233">DNA recombination</keyword>
<dbReference type="GO" id="GO:0009432">
    <property type="term" value="P:SOS response"/>
    <property type="evidence" value="ECO:0007669"/>
    <property type="project" value="UniProtKB-UniRule"/>
</dbReference>
<evidence type="ECO:0000256" key="7">
    <source>
        <dbReference type="ARBA" id="ARBA00022801"/>
    </source>
</evidence>
<dbReference type="FunFam" id="3.40.50.300:FF:001389">
    <property type="entry name" value="ATP-dependent DNA helicase RecQ"/>
    <property type="match status" value="1"/>
</dbReference>
<dbReference type="GO" id="GO:0043590">
    <property type="term" value="C:bacterial nucleoid"/>
    <property type="evidence" value="ECO:0007669"/>
    <property type="project" value="TreeGrafter"/>
</dbReference>
<dbReference type="InterPro" id="IPR014001">
    <property type="entry name" value="Helicase_ATP-bd"/>
</dbReference>
<dbReference type="GO" id="GO:0006281">
    <property type="term" value="P:DNA repair"/>
    <property type="evidence" value="ECO:0007669"/>
    <property type="project" value="UniProtKB-KW"/>
</dbReference>
<dbReference type="AlphaFoldDB" id="A0A7W6G9G0"/>
<evidence type="ECO:0000256" key="9">
    <source>
        <dbReference type="ARBA" id="ARBA00022833"/>
    </source>
</evidence>
<evidence type="ECO:0000313" key="21">
    <source>
        <dbReference type="EMBL" id="MBB3957012.1"/>
    </source>
</evidence>
<comment type="cofactor">
    <cofactor evidence="2">
        <name>Zn(2+)</name>
        <dbReference type="ChEBI" id="CHEBI:29105"/>
    </cofactor>
</comment>
<accession>A0A7W6G9G0</accession>
<comment type="cofactor">
    <cofactor evidence="1">
        <name>Mg(2+)</name>
        <dbReference type="ChEBI" id="CHEBI:18420"/>
    </cofactor>
</comment>
<dbReference type="SUPFAM" id="SSF52540">
    <property type="entry name" value="P-loop containing nucleoside triphosphate hydrolases"/>
    <property type="match status" value="2"/>
</dbReference>
<keyword evidence="22" id="KW-1185">Reference proteome</keyword>
<dbReference type="GO" id="GO:0006310">
    <property type="term" value="P:DNA recombination"/>
    <property type="evidence" value="ECO:0007669"/>
    <property type="project" value="UniProtKB-UniRule"/>
</dbReference>
<dbReference type="SMART" id="SM00956">
    <property type="entry name" value="RQC"/>
    <property type="match status" value="1"/>
</dbReference>
<evidence type="ECO:0000313" key="22">
    <source>
        <dbReference type="Proteomes" id="UP000548867"/>
    </source>
</evidence>
<evidence type="ECO:0000256" key="15">
    <source>
        <dbReference type="ARBA" id="ARBA00034617"/>
    </source>
</evidence>
<dbReference type="PROSITE" id="PS51194">
    <property type="entry name" value="HELICASE_CTER"/>
    <property type="match status" value="1"/>
</dbReference>
<dbReference type="InterPro" id="IPR032284">
    <property type="entry name" value="RecQ_Zn-bd"/>
</dbReference>
<name>A0A7W6G9G0_9SPHN</name>
<dbReference type="GO" id="GO:0016787">
    <property type="term" value="F:hydrolase activity"/>
    <property type="evidence" value="ECO:0007669"/>
    <property type="project" value="UniProtKB-KW"/>
</dbReference>
<gene>
    <name evidence="21" type="ORF">GGR38_003985</name>
</gene>
<dbReference type="Pfam" id="PF00271">
    <property type="entry name" value="Helicase_C"/>
    <property type="match status" value="1"/>
</dbReference>
<proteinExistence type="inferred from homology"/>
<dbReference type="Gene3D" id="1.10.150.80">
    <property type="entry name" value="HRDC domain"/>
    <property type="match status" value="1"/>
</dbReference>
<dbReference type="InterPro" id="IPR001650">
    <property type="entry name" value="Helicase_C-like"/>
</dbReference>
<evidence type="ECO:0000256" key="11">
    <source>
        <dbReference type="ARBA" id="ARBA00023125"/>
    </source>
</evidence>
<dbReference type="NCBIfam" id="TIGR00614">
    <property type="entry name" value="recQ_fam"/>
    <property type="match status" value="1"/>
</dbReference>
<dbReference type="GO" id="GO:0009378">
    <property type="term" value="F:four-way junction helicase activity"/>
    <property type="evidence" value="ECO:0007669"/>
    <property type="project" value="TreeGrafter"/>
</dbReference>
<evidence type="ECO:0000259" key="20">
    <source>
        <dbReference type="PROSITE" id="PS51194"/>
    </source>
</evidence>
<evidence type="ECO:0000256" key="3">
    <source>
        <dbReference type="ARBA" id="ARBA00005446"/>
    </source>
</evidence>
<dbReference type="InterPro" id="IPR006293">
    <property type="entry name" value="DNA_helicase_ATP-dep_RecQ_bac"/>
</dbReference>
<dbReference type="SMART" id="SM00341">
    <property type="entry name" value="HRDC"/>
    <property type="match status" value="1"/>
</dbReference>
<evidence type="ECO:0000256" key="1">
    <source>
        <dbReference type="ARBA" id="ARBA00001946"/>
    </source>
</evidence>
<evidence type="ECO:0000256" key="6">
    <source>
        <dbReference type="ARBA" id="ARBA00022763"/>
    </source>
</evidence>
<dbReference type="PANTHER" id="PTHR13710:SF105">
    <property type="entry name" value="ATP-DEPENDENT DNA HELICASE Q1"/>
    <property type="match status" value="1"/>
</dbReference>
<keyword evidence="11" id="KW-0238">DNA-binding</keyword>
<dbReference type="InterPro" id="IPR044876">
    <property type="entry name" value="HRDC_dom_sf"/>
</dbReference>
<keyword evidence="9" id="KW-0862">Zinc</keyword>
<evidence type="ECO:0000256" key="8">
    <source>
        <dbReference type="ARBA" id="ARBA00022806"/>
    </source>
</evidence>
<keyword evidence="7 21" id="KW-0378">Hydrolase</keyword>
<sequence>MKQDDEFAPKPLPRTIAYRGEGPWDGSFFRDEEVSLLARLCHSRRVNTQTLNPLDTLHRIFGFSAFRGVQEDVVGRILAGHSTLAVMPTGAGKSLTYQLPAVMLPGVCVVISPLIALMHDQLRSASANGIRAASLTSADTDRGATMAALRDGSLDLLYVAPERASQPHFRELLEQSHIGLFAIDEAHCVSQWGHDFRPDYRLLRPLMDAFPDVPRLALTATADAHTRGDILEQLGIPEDGLIVSGFDRPNIQYRIAPRDNPLSQVKTLMAEVPGPGIVYAGTRAGVEKLAEQLGATGRRVLPYHAGLPPEVRAANQAAFVASEDMVMVATIAFGMGIDKPDVRFVAHAGLPKSIEAYYQETGRAGRDGDPAVALMLWGAEDFVRARQRISEVEPDRQSGERTRLDSMAALVETAGCRRALLRRHFGEDAPAQCGNCDNCLNPPKVIEVTELARKLLSAIYRTGQRFGLGYVSNVLTGAADELIVKRGHDTLSVHGIVSGEEAALLRPLARALQARGCLEATEHGGLQLSGDARAILKGEMAFVMAQPPARTRSSSRRDRGSTPNPSGDPLFEALRALRRDLAAEAKVPPYVIFNDATLRQMAGDRPGSMHEMAQISGVGARKLDAYGEAFLHVIRDHG</sequence>
<dbReference type="SMART" id="SM00487">
    <property type="entry name" value="DEXDc"/>
    <property type="match status" value="1"/>
</dbReference>
<dbReference type="NCBIfam" id="TIGR01389">
    <property type="entry name" value="recQ"/>
    <property type="match status" value="1"/>
</dbReference>
<dbReference type="PANTHER" id="PTHR13710">
    <property type="entry name" value="DNA HELICASE RECQ FAMILY MEMBER"/>
    <property type="match status" value="1"/>
</dbReference>
<comment type="catalytic activity">
    <reaction evidence="15">
        <text>Couples ATP hydrolysis with the unwinding of duplex DNA by translocating in the 3'-5' direction.</text>
        <dbReference type="EC" id="5.6.2.4"/>
    </reaction>
</comment>
<keyword evidence="10" id="KW-0067">ATP-binding</keyword>
<dbReference type="GO" id="GO:0046872">
    <property type="term" value="F:metal ion binding"/>
    <property type="evidence" value="ECO:0007669"/>
    <property type="project" value="UniProtKB-KW"/>
</dbReference>
<evidence type="ECO:0000256" key="14">
    <source>
        <dbReference type="ARBA" id="ARBA00023235"/>
    </source>
</evidence>
<dbReference type="GO" id="GO:0030894">
    <property type="term" value="C:replisome"/>
    <property type="evidence" value="ECO:0007669"/>
    <property type="project" value="TreeGrafter"/>
</dbReference>
<dbReference type="Proteomes" id="UP000548867">
    <property type="component" value="Unassembled WGS sequence"/>
</dbReference>
<evidence type="ECO:0000256" key="4">
    <source>
        <dbReference type="ARBA" id="ARBA00022723"/>
    </source>
</evidence>
<feature type="domain" description="Helicase C-terminal" evidence="20">
    <location>
        <begin position="264"/>
        <end position="408"/>
    </location>
</feature>
<dbReference type="FunFam" id="1.10.150.80:FF:000002">
    <property type="entry name" value="ATP-dependent DNA helicase RecQ"/>
    <property type="match status" value="1"/>
</dbReference>
<reference evidence="21 22" key="1">
    <citation type="submission" date="2020-08" db="EMBL/GenBank/DDBJ databases">
        <title>Genomic Encyclopedia of Type Strains, Phase IV (KMG-IV): sequencing the most valuable type-strain genomes for metagenomic binning, comparative biology and taxonomic classification.</title>
        <authorList>
            <person name="Goeker M."/>
        </authorList>
    </citation>
    <scope>NUCLEOTIDE SEQUENCE [LARGE SCALE GENOMIC DNA]</scope>
    <source>
        <strain evidence="21 22">DSM 27057</strain>
    </source>
</reference>
<dbReference type="Pfam" id="PF00270">
    <property type="entry name" value="DEAD"/>
    <property type="match status" value="1"/>
</dbReference>
<dbReference type="GO" id="GO:0006260">
    <property type="term" value="P:DNA replication"/>
    <property type="evidence" value="ECO:0007669"/>
    <property type="project" value="InterPro"/>
</dbReference>
<evidence type="ECO:0000259" key="19">
    <source>
        <dbReference type="PROSITE" id="PS51192"/>
    </source>
</evidence>
<dbReference type="InterPro" id="IPR010997">
    <property type="entry name" value="HRDC-like_sf"/>
</dbReference>
<evidence type="ECO:0000256" key="17">
    <source>
        <dbReference type="SAM" id="MobiDB-lite"/>
    </source>
</evidence>
<dbReference type="GO" id="GO:0003677">
    <property type="term" value="F:DNA binding"/>
    <property type="evidence" value="ECO:0007669"/>
    <property type="project" value="UniProtKB-KW"/>
</dbReference>
<dbReference type="Pfam" id="PF16124">
    <property type="entry name" value="RecQ_Zn_bind"/>
    <property type="match status" value="1"/>
</dbReference>
<evidence type="ECO:0000256" key="5">
    <source>
        <dbReference type="ARBA" id="ARBA00022741"/>
    </source>
</evidence>
<dbReference type="GO" id="GO:0005524">
    <property type="term" value="F:ATP binding"/>
    <property type="evidence" value="ECO:0007669"/>
    <property type="project" value="UniProtKB-KW"/>
</dbReference>
<dbReference type="InterPro" id="IPR036388">
    <property type="entry name" value="WH-like_DNA-bd_sf"/>
</dbReference>
<dbReference type="SUPFAM" id="SSF47819">
    <property type="entry name" value="HRDC-like"/>
    <property type="match status" value="1"/>
</dbReference>
<feature type="domain" description="Helicase ATP-binding" evidence="19">
    <location>
        <begin position="74"/>
        <end position="240"/>
    </location>
</feature>
<comment type="similarity">
    <text evidence="3">Belongs to the helicase family. RecQ subfamily.</text>
</comment>
<feature type="domain" description="HRDC" evidence="18">
    <location>
        <begin position="564"/>
        <end position="638"/>
    </location>
</feature>
<dbReference type="InterPro" id="IPR018982">
    <property type="entry name" value="RQC_domain"/>
</dbReference>
<keyword evidence="14" id="KW-0413">Isomerase</keyword>
<evidence type="ECO:0000256" key="16">
    <source>
        <dbReference type="NCBIfam" id="TIGR01389"/>
    </source>
</evidence>
<dbReference type="PROSITE" id="PS51192">
    <property type="entry name" value="HELICASE_ATP_BIND_1"/>
    <property type="match status" value="1"/>
</dbReference>
<dbReference type="Pfam" id="PF00570">
    <property type="entry name" value="HRDC"/>
    <property type="match status" value="1"/>
</dbReference>
<evidence type="ECO:0000256" key="13">
    <source>
        <dbReference type="ARBA" id="ARBA00023204"/>
    </source>
</evidence>
<dbReference type="EMBL" id="JACIDX010000018">
    <property type="protein sequence ID" value="MBB3957012.1"/>
    <property type="molecule type" value="Genomic_DNA"/>
</dbReference>
<keyword evidence="13" id="KW-0234">DNA repair</keyword>
<keyword evidence="6" id="KW-0227">DNA damage</keyword>
<dbReference type="InterPro" id="IPR027417">
    <property type="entry name" value="P-loop_NTPase"/>
</dbReference>
<evidence type="ECO:0000256" key="2">
    <source>
        <dbReference type="ARBA" id="ARBA00001947"/>
    </source>
</evidence>
<dbReference type="PROSITE" id="PS50967">
    <property type="entry name" value="HRDC"/>
    <property type="match status" value="1"/>
</dbReference>
<dbReference type="Gene3D" id="1.10.10.10">
    <property type="entry name" value="Winged helix-like DNA-binding domain superfamily/Winged helix DNA-binding domain"/>
    <property type="match status" value="1"/>
</dbReference>
<dbReference type="InterPro" id="IPR011545">
    <property type="entry name" value="DEAD/DEAH_box_helicase_dom"/>
</dbReference>
<evidence type="ECO:0000256" key="10">
    <source>
        <dbReference type="ARBA" id="ARBA00022840"/>
    </source>
</evidence>
<evidence type="ECO:0000259" key="18">
    <source>
        <dbReference type="PROSITE" id="PS50967"/>
    </source>
</evidence>
<dbReference type="InterPro" id="IPR004589">
    <property type="entry name" value="DNA_helicase_ATP-dep_RecQ"/>
</dbReference>
<dbReference type="CDD" id="cd17920">
    <property type="entry name" value="DEXHc_RecQ"/>
    <property type="match status" value="1"/>
</dbReference>
<dbReference type="Pfam" id="PF09382">
    <property type="entry name" value="RQC"/>
    <property type="match status" value="1"/>
</dbReference>
<dbReference type="Gene3D" id="3.40.50.300">
    <property type="entry name" value="P-loop containing nucleotide triphosphate hydrolases"/>
    <property type="match status" value="2"/>
</dbReference>
<dbReference type="EC" id="5.6.2.4" evidence="16"/>
<evidence type="ECO:0000256" key="12">
    <source>
        <dbReference type="ARBA" id="ARBA00023172"/>
    </source>
</evidence>
<keyword evidence="4" id="KW-0479">Metal-binding</keyword>
<protein>
    <recommendedName>
        <fullName evidence="16">DNA helicase RecQ</fullName>
        <ecNumber evidence="16">5.6.2.4</ecNumber>
    </recommendedName>
</protein>
<dbReference type="InterPro" id="IPR002121">
    <property type="entry name" value="HRDC_dom"/>
</dbReference>
<feature type="region of interest" description="Disordered" evidence="17">
    <location>
        <begin position="546"/>
        <end position="569"/>
    </location>
</feature>
<keyword evidence="5" id="KW-0547">Nucleotide-binding</keyword>
<comment type="caution">
    <text evidence="21">The sequence shown here is derived from an EMBL/GenBank/DDBJ whole genome shotgun (WGS) entry which is preliminary data.</text>
</comment>